<comment type="caution">
    <text evidence="10">The sequence shown here is derived from an EMBL/GenBank/DDBJ whole genome shotgun (WGS) entry which is preliminary data.</text>
</comment>
<dbReference type="GO" id="GO:0005634">
    <property type="term" value="C:nucleus"/>
    <property type="evidence" value="ECO:0007669"/>
    <property type="project" value="UniProtKB-SubCell"/>
</dbReference>
<dbReference type="Pfam" id="PF04410">
    <property type="entry name" value="Gar1"/>
    <property type="match status" value="1"/>
</dbReference>
<keyword evidence="8" id="KW-0539">Nucleus</keyword>
<dbReference type="GO" id="GO:0005732">
    <property type="term" value="C:sno(s)RNA-containing ribonucleoprotein complex"/>
    <property type="evidence" value="ECO:0007669"/>
    <property type="project" value="InterPro"/>
</dbReference>
<evidence type="ECO:0000256" key="4">
    <source>
        <dbReference type="ARBA" id="ARBA00022517"/>
    </source>
</evidence>
<dbReference type="EMBL" id="CAHR02000155">
    <property type="protein sequence ID" value="CCG83527.1"/>
    <property type="molecule type" value="Genomic_DNA"/>
</dbReference>
<dbReference type="InterPro" id="IPR007504">
    <property type="entry name" value="H/ACA_rnp_Gar1/Naf1"/>
</dbReference>
<dbReference type="InterPro" id="IPR009000">
    <property type="entry name" value="Transl_B-barrel_sf"/>
</dbReference>
<dbReference type="SUPFAM" id="SSF50447">
    <property type="entry name" value="Translation proteins"/>
    <property type="match status" value="1"/>
</dbReference>
<keyword evidence="5" id="KW-0698">rRNA processing</keyword>
<dbReference type="AlphaFoldDB" id="R4XCD1"/>
<dbReference type="GO" id="GO:0006364">
    <property type="term" value="P:rRNA processing"/>
    <property type="evidence" value="ECO:0007669"/>
    <property type="project" value="UniProtKB-KW"/>
</dbReference>
<dbReference type="InterPro" id="IPR038664">
    <property type="entry name" value="Gar1/Naf1_Cbf5-bd_sf"/>
</dbReference>
<evidence type="ECO:0000256" key="5">
    <source>
        <dbReference type="ARBA" id="ARBA00022552"/>
    </source>
</evidence>
<evidence type="ECO:0000256" key="8">
    <source>
        <dbReference type="ARBA" id="ARBA00023242"/>
    </source>
</evidence>
<evidence type="ECO:0000256" key="6">
    <source>
        <dbReference type="ARBA" id="ARBA00022553"/>
    </source>
</evidence>
<evidence type="ECO:0000313" key="11">
    <source>
        <dbReference type="Proteomes" id="UP000013776"/>
    </source>
</evidence>
<feature type="region of interest" description="Disordered" evidence="9">
    <location>
        <begin position="1"/>
        <end position="51"/>
    </location>
</feature>
<keyword evidence="4" id="KW-0690">Ribosome biogenesis</keyword>
<feature type="region of interest" description="Disordered" evidence="9">
    <location>
        <begin position="371"/>
        <end position="482"/>
    </location>
</feature>
<sequence length="482" mass="52167">MEIPGLTRLKSPSQDDSAPAQLNNNDSTSTQFQSMPVLQTPKVDPAPSHIDAGLAAKIEAMRAQIRSKSSVQEPAESVVNVSPPAASTSSVNYSILDKALASHGFETMPDSDEEMQADEGVANESSDSDDSSDISSDSDDESDASMEDTPLTAEERERILIAADNDGPISNEVPRTKNEIAEDEEPVRVPEFEIDASEVIEFLGTITSIVGSACVVTGTPSPETKVLDVGSLLVFEDRKNLGYIADTFGPVILPMFTVRFTDVEALNAAGVAAGKKIYVVPKHAQYVFSDTLKVQGTDASNINDEEQSETEFSDDEKEAMYKSQKKHQKKAEKQGHNGHHEPRPLNDLESIAMAQGLTYDPSQNRVHIQQSTQFHGSPSRSPAGPQQASRGRGANRGQRNTRGRPENNNYGRGPDYAGSNLSQSYGAMPPQPYQRAYYQPESVQSPAAQSTRATNDPAASLQQPQQYSAAPPTLYQPLKRPS</sequence>
<dbReference type="OrthoDB" id="21550at2759"/>
<feature type="region of interest" description="Disordered" evidence="9">
    <location>
        <begin position="104"/>
        <end position="153"/>
    </location>
</feature>
<accession>R4XCD1</accession>
<dbReference type="eggNOG" id="KOG2236">
    <property type="taxonomic scope" value="Eukaryota"/>
</dbReference>
<feature type="compositionally biased region" description="Polar residues" evidence="9">
    <location>
        <begin position="371"/>
        <end position="389"/>
    </location>
</feature>
<evidence type="ECO:0000256" key="2">
    <source>
        <dbReference type="ARBA" id="ARBA00009801"/>
    </source>
</evidence>
<dbReference type="STRING" id="1097556.R4XCD1"/>
<feature type="compositionally biased region" description="Basic and acidic residues" evidence="9">
    <location>
        <begin position="331"/>
        <end position="345"/>
    </location>
</feature>
<gene>
    <name evidence="10" type="ORF">TAPDE_003766</name>
</gene>
<feature type="compositionally biased region" description="Polar residues" evidence="9">
    <location>
        <begin position="441"/>
        <end position="454"/>
    </location>
</feature>
<keyword evidence="7" id="KW-0694">RNA-binding</keyword>
<dbReference type="PANTHER" id="PTHR31633:SF1">
    <property type="entry name" value="H_ACA RIBONUCLEOPROTEIN COMPLEX NON-CORE SUBUNIT NAF1"/>
    <property type="match status" value="1"/>
</dbReference>
<reference evidence="10 11" key="1">
    <citation type="journal article" date="2013" name="MBio">
        <title>Genome sequencing of the plant pathogen Taphrina deformans, the causal agent of peach leaf curl.</title>
        <authorList>
            <person name="Cisse O.H."/>
            <person name="Almeida J.M.G.C.F."/>
            <person name="Fonseca A."/>
            <person name="Kumar A.A."/>
            <person name="Salojaervi J."/>
            <person name="Overmyer K."/>
            <person name="Hauser P.M."/>
            <person name="Pagni M."/>
        </authorList>
    </citation>
    <scope>NUCLEOTIDE SEQUENCE [LARGE SCALE GENOMIC DNA]</scope>
    <source>
        <strain evidence="11">PYCC 5710 / ATCC 11124 / CBS 356.35 / IMI 108563 / JCM 9778 / NBRC 8474</strain>
    </source>
</reference>
<evidence type="ECO:0000256" key="7">
    <source>
        <dbReference type="ARBA" id="ARBA00022884"/>
    </source>
</evidence>
<dbReference type="GO" id="GO:0001522">
    <property type="term" value="P:pseudouridine synthesis"/>
    <property type="evidence" value="ECO:0007669"/>
    <property type="project" value="InterPro"/>
</dbReference>
<evidence type="ECO:0000256" key="3">
    <source>
        <dbReference type="ARBA" id="ARBA00021438"/>
    </source>
</evidence>
<organism evidence="10 11">
    <name type="scientific">Taphrina deformans (strain PYCC 5710 / ATCC 11124 / CBS 356.35 / IMI 108563 / JCM 9778 / NBRC 8474)</name>
    <name type="common">Peach leaf curl fungus</name>
    <name type="synonym">Lalaria deformans</name>
    <dbReference type="NCBI Taxonomy" id="1097556"/>
    <lineage>
        <taxon>Eukaryota</taxon>
        <taxon>Fungi</taxon>
        <taxon>Dikarya</taxon>
        <taxon>Ascomycota</taxon>
        <taxon>Taphrinomycotina</taxon>
        <taxon>Taphrinomycetes</taxon>
        <taxon>Taphrinales</taxon>
        <taxon>Taphrinaceae</taxon>
        <taxon>Taphrina</taxon>
    </lineage>
</organism>
<dbReference type="PANTHER" id="PTHR31633">
    <property type="entry name" value="H/ACA RIBONUCLEOPROTEIN COMPLEX NON-CORE SUBUNIT NAF1"/>
    <property type="match status" value="1"/>
</dbReference>
<dbReference type="Proteomes" id="UP000013776">
    <property type="component" value="Unassembled WGS sequence"/>
</dbReference>
<protein>
    <recommendedName>
        <fullName evidence="3">H/ACA ribonucleoprotein complex non-core subunit NAF1</fullName>
    </recommendedName>
</protein>
<evidence type="ECO:0000256" key="1">
    <source>
        <dbReference type="ARBA" id="ARBA00004123"/>
    </source>
</evidence>
<evidence type="ECO:0000313" key="10">
    <source>
        <dbReference type="EMBL" id="CCG83527.1"/>
    </source>
</evidence>
<comment type="subcellular location">
    <subcellularLocation>
        <location evidence="1">Nucleus</location>
    </subcellularLocation>
</comment>
<feature type="compositionally biased region" description="Acidic residues" evidence="9">
    <location>
        <begin position="303"/>
        <end position="317"/>
    </location>
</feature>
<comment type="similarity">
    <text evidence="2">Belongs to the NAF1 family.</text>
</comment>
<dbReference type="InterPro" id="IPR040309">
    <property type="entry name" value="Naf1"/>
</dbReference>
<proteinExistence type="inferred from homology"/>
<dbReference type="GO" id="GO:0003723">
    <property type="term" value="F:RNA binding"/>
    <property type="evidence" value="ECO:0007669"/>
    <property type="project" value="UniProtKB-KW"/>
</dbReference>
<feature type="compositionally biased region" description="Polar residues" evidence="9">
    <location>
        <begin position="10"/>
        <end position="37"/>
    </location>
</feature>
<name>R4XCD1_TAPDE</name>
<dbReference type="GO" id="GO:0000493">
    <property type="term" value="P:box H/ACA snoRNP assembly"/>
    <property type="evidence" value="ECO:0007669"/>
    <property type="project" value="InterPro"/>
</dbReference>
<keyword evidence="11" id="KW-1185">Reference proteome</keyword>
<keyword evidence="6" id="KW-0597">Phosphoprotein</keyword>
<evidence type="ECO:0000256" key="9">
    <source>
        <dbReference type="SAM" id="MobiDB-lite"/>
    </source>
</evidence>
<feature type="region of interest" description="Disordered" evidence="9">
    <location>
        <begin position="299"/>
        <end position="345"/>
    </location>
</feature>
<dbReference type="VEuPathDB" id="FungiDB:TAPDE_003766"/>
<feature type="region of interest" description="Disordered" evidence="9">
    <location>
        <begin position="64"/>
        <end position="90"/>
    </location>
</feature>
<dbReference type="Gene3D" id="2.40.10.230">
    <property type="entry name" value="Probable tRNA pseudouridine synthase domain"/>
    <property type="match status" value="1"/>
</dbReference>
<feature type="compositionally biased region" description="Acidic residues" evidence="9">
    <location>
        <begin position="126"/>
        <end position="146"/>
    </location>
</feature>